<dbReference type="InterPro" id="IPR035996">
    <property type="entry name" value="4pyrrol_Methylase_sf"/>
</dbReference>
<dbReference type="InterPro" id="IPR012818">
    <property type="entry name" value="CbiE"/>
</dbReference>
<evidence type="ECO:0000256" key="3">
    <source>
        <dbReference type="ARBA" id="ARBA00022603"/>
    </source>
</evidence>
<dbReference type="GO" id="GO:0008276">
    <property type="term" value="F:protein methyltransferase activity"/>
    <property type="evidence" value="ECO:0007669"/>
    <property type="project" value="InterPro"/>
</dbReference>
<protein>
    <submittedName>
        <fullName evidence="7">Precorrin-6y C5,15-methyltransferase (Decarboxylating) subunit CbiE</fullName>
    </submittedName>
</protein>
<comment type="caution">
    <text evidence="7">The sequence shown here is derived from an EMBL/GenBank/DDBJ whole genome shotgun (WGS) entry which is preliminary data.</text>
</comment>
<dbReference type="PANTHER" id="PTHR43182:SF1">
    <property type="entry name" value="COBALT-PRECORRIN-7 C(5)-METHYLTRANSFERASE"/>
    <property type="match status" value="1"/>
</dbReference>
<dbReference type="SUPFAM" id="SSF53790">
    <property type="entry name" value="Tetrapyrrole methylase"/>
    <property type="match status" value="1"/>
</dbReference>
<feature type="non-terminal residue" evidence="7">
    <location>
        <position position="177"/>
    </location>
</feature>
<comment type="pathway">
    <text evidence="1">Cofactor biosynthesis; adenosylcobalamin biosynthesis.</text>
</comment>
<organism evidence="7 8">
    <name type="scientific">Aerophobetes bacterium</name>
    <dbReference type="NCBI Taxonomy" id="2030807"/>
    <lineage>
        <taxon>Bacteria</taxon>
        <taxon>Candidatus Aerophobota</taxon>
    </lineage>
</organism>
<evidence type="ECO:0000256" key="2">
    <source>
        <dbReference type="ARBA" id="ARBA00022573"/>
    </source>
</evidence>
<dbReference type="InterPro" id="IPR000878">
    <property type="entry name" value="4pyrrol_Mease"/>
</dbReference>
<dbReference type="EMBL" id="QMQB01000233">
    <property type="protein sequence ID" value="RLE11558.1"/>
    <property type="molecule type" value="Genomic_DNA"/>
</dbReference>
<name>A0A662D9M6_UNCAE</name>
<evidence type="ECO:0000259" key="6">
    <source>
        <dbReference type="Pfam" id="PF00590"/>
    </source>
</evidence>
<dbReference type="InterPro" id="IPR050714">
    <property type="entry name" value="Cobalamin_biosynth_MTase"/>
</dbReference>
<evidence type="ECO:0000256" key="5">
    <source>
        <dbReference type="ARBA" id="ARBA00022691"/>
    </source>
</evidence>
<gene>
    <name evidence="7" type="primary">cbiE</name>
    <name evidence="7" type="ORF">DRI96_06015</name>
</gene>
<dbReference type="CDD" id="cd11644">
    <property type="entry name" value="Precorrin-6Y-MT"/>
    <property type="match status" value="1"/>
</dbReference>
<evidence type="ECO:0000313" key="7">
    <source>
        <dbReference type="EMBL" id="RLE11558.1"/>
    </source>
</evidence>
<dbReference type="Proteomes" id="UP000267654">
    <property type="component" value="Unassembled WGS sequence"/>
</dbReference>
<evidence type="ECO:0000313" key="8">
    <source>
        <dbReference type="Proteomes" id="UP000267654"/>
    </source>
</evidence>
<dbReference type="Pfam" id="PF00590">
    <property type="entry name" value="TP_methylase"/>
    <property type="match status" value="1"/>
</dbReference>
<dbReference type="Gene3D" id="3.40.1010.10">
    <property type="entry name" value="Cobalt-precorrin-4 Transmethylase, Domain 1"/>
    <property type="match status" value="1"/>
</dbReference>
<evidence type="ECO:0000256" key="1">
    <source>
        <dbReference type="ARBA" id="ARBA00004953"/>
    </source>
</evidence>
<sequence length="177" mass="20016">MGKVYIVGIGPGTEDYLLPVAKKIILSSDTLIGGQRQLLLFRGLKKKKIPLQGKFEEILRYIRENKDQEKIAILVSGDPCLYSFLGWISRRMDVQDYEVIPGISSFQVAFARIKKTWENASIISLHGRPLEGLIPAMQNNKTLAIFTDYKNTPSKIASYLLEQGIKNRKVFIAENLT</sequence>
<keyword evidence="5" id="KW-0949">S-adenosyl-L-methionine</keyword>
<dbReference type="Gene3D" id="3.30.950.10">
    <property type="entry name" value="Methyltransferase, Cobalt-precorrin-4 Transmethylase, Domain 2"/>
    <property type="match status" value="1"/>
</dbReference>
<reference evidence="7 8" key="1">
    <citation type="submission" date="2018-06" db="EMBL/GenBank/DDBJ databases">
        <title>Extensive metabolic versatility and redundancy in microbially diverse, dynamic hydrothermal sediments.</title>
        <authorList>
            <person name="Dombrowski N."/>
            <person name="Teske A."/>
            <person name="Baker B.J."/>
        </authorList>
    </citation>
    <scope>NUCLEOTIDE SEQUENCE [LARGE SCALE GENOMIC DNA]</scope>
    <source>
        <strain evidence="7">B19_G9</strain>
    </source>
</reference>
<dbReference type="PANTHER" id="PTHR43182">
    <property type="entry name" value="COBALT-PRECORRIN-6B C(15)-METHYLTRANSFERASE (DECARBOXYLATING)"/>
    <property type="match status" value="1"/>
</dbReference>
<proteinExistence type="predicted"/>
<keyword evidence="3 7" id="KW-0489">Methyltransferase</keyword>
<keyword evidence="4 7" id="KW-0808">Transferase</keyword>
<evidence type="ECO:0000256" key="4">
    <source>
        <dbReference type="ARBA" id="ARBA00022679"/>
    </source>
</evidence>
<feature type="domain" description="Tetrapyrrole methylase" evidence="6">
    <location>
        <begin position="3"/>
        <end position="177"/>
    </location>
</feature>
<keyword evidence="2" id="KW-0169">Cobalamin biosynthesis</keyword>
<dbReference type="NCBIfam" id="TIGR02467">
    <property type="entry name" value="CbiE"/>
    <property type="match status" value="1"/>
</dbReference>
<dbReference type="InterPro" id="IPR014777">
    <property type="entry name" value="4pyrrole_Mease_sub1"/>
</dbReference>
<dbReference type="InterPro" id="IPR014776">
    <property type="entry name" value="4pyrrole_Mease_sub2"/>
</dbReference>
<dbReference type="GO" id="GO:0009236">
    <property type="term" value="P:cobalamin biosynthetic process"/>
    <property type="evidence" value="ECO:0007669"/>
    <property type="project" value="UniProtKB-UniPathway"/>
</dbReference>
<accession>A0A662D9M6</accession>
<dbReference type="AlphaFoldDB" id="A0A662D9M6"/>
<dbReference type="UniPathway" id="UPA00148"/>
<dbReference type="GO" id="GO:0032259">
    <property type="term" value="P:methylation"/>
    <property type="evidence" value="ECO:0007669"/>
    <property type="project" value="UniProtKB-KW"/>
</dbReference>